<dbReference type="CDD" id="cd05233">
    <property type="entry name" value="SDR_c"/>
    <property type="match status" value="1"/>
</dbReference>
<keyword evidence="4" id="KW-1185">Reference proteome</keyword>
<dbReference type="GO" id="GO:0016491">
    <property type="term" value="F:oxidoreductase activity"/>
    <property type="evidence" value="ECO:0007669"/>
    <property type="project" value="UniProtKB-KW"/>
</dbReference>
<evidence type="ECO:0000259" key="2">
    <source>
        <dbReference type="SMART" id="SM00822"/>
    </source>
</evidence>
<comment type="similarity">
    <text evidence="1">Belongs to the short-chain dehydrogenases/reductases (SDR) family.</text>
</comment>
<evidence type="ECO:0000313" key="4">
    <source>
        <dbReference type="Proteomes" id="UP001589795"/>
    </source>
</evidence>
<evidence type="ECO:0000256" key="1">
    <source>
        <dbReference type="ARBA" id="ARBA00006484"/>
    </source>
</evidence>
<organism evidence="3 4">
    <name type="scientific">Paracoccus rhizosphaerae</name>
    <dbReference type="NCBI Taxonomy" id="1133347"/>
    <lineage>
        <taxon>Bacteria</taxon>
        <taxon>Pseudomonadati</taxon>
        <taxon>Pseudomonadota</taxon>
        <taxon>Alphaproteobacteria</taxon>
        <taxon>Rhodobacterales</taxon>
        <taxon>Paracoccaceae</taxon>
        <taxon>Paracoccus</taxon>
    </lineage>
</organism>
<dbReference type="PROSITE" id="PS00061">
    <property type="entry name" value="ADH_SHORT"/>
    <property type="match status" value="1"/>
</dbReference>
<sequence>MTRFTGKVALVTGGRSGIGQAIARRLQEEGARVFTAQRRPDEDFEHVTVDMSDSGSVVEVVDGVVERAGRLDVLINAAGMMQEATMEDMSLEDWQRTLQVNLTAPFLLCRAAMPHLRTSQGAVVNIGSIEGLGSNPRHTAYCASKAGLHGLTRAIAVDHGAEGVRCNAVAPGWIDTDLNVTYIENMPDPESFRREIGRIHPVGRTGRADEVAALVAWLASDEASFVTGQVWTVDGGRMAKLSLPQ</sequence>
<dbReference type="InterPro" id="IPR036291">
    <property type="entry name" value="NAD(P)-bd_dom_sf"/>
</dbReference>
<dbReference type="InterPro" id="IPR002347">
    <property type="entry name" value="SDR_fam"/>
</dbReference>
<evidence type="ECO:0000313" key="3">
    <source>
        <dbReference type="EMBL" id="MFC0198835.1"/>
    </source>
</evidence>
<comment type="caution">
    <text evidence="3">The sequence shown here is derived from an EMBL/GenBank/DDBJ whole genome shotgun (WGS) entry which is preliminary data.</text>
</comment>
<dbReference type="SMART" id="SM00822">
    <property type="entry name" value="PKS_KR"/>
    <property type="match status" value="1"/>
</dbReference>
<dbReference type="RefSeq" id="WP_265507335.1">
    <property type="nucleotide sequence ID" value="NZ_JAOTBE010000029.1"/>
</dbReference>
<protein>
    <submittedName>
        <fullName evidence="3">SDR family NAD(P)-dependent oxidoreductase</fullName>
        <ecNumber evidence="3">1.1.1.-</ecNumber>
    </submittedName>
</protein>
<proteinExistence type="inferred from homology"/>
<dbReference type="InterPro" id="IPR020904">
    <property type="entry name" value="Sc_DH/Rdtase_CS"/>
</dbReference>
<dbReference type="InterPro" id="IPR057326">
    <property type="entry name" value="KR_dom"/>
</dbReference>
<gene>
    <name evidence="3" type="ORF">ACFFIZ_00310</name>
</gene>
<dbReference type="EC" id="1.1.1.-" evidence="3"/>
<dbReference type="SUPFAM" id="SSF51735">
    <property type="entry name" value="NAD(P)-binding Rossmann-fold domains"/>
    <property type="match status" value="1"/>
</dbReference>
<dbReference type="PANTHER" id="PTHR42760">
    <property type="entry name" value="SHORT-CHAIN DEHYDROGENASES/REDUCTASES FAMILY MEMBER"/>
    <property type="match status" value="1"/>
</dbReference>
<dbReference type="PRINTS" id="PR00080">
    <property type="entry name" value="SDRFAMILY"/>
</dbReference>
<accession>A0ABV6CDM5</accession>
<keyword evidence="3" id="KW-0560">Oxidoreductase</keyword>
<dbReference type="Proteomes" id="UP001589795">
    <property type="component" value="Unassembled WGS sequence"/>
</dbReference>
<dbReference type="PRINTS" id="PR00081">
    <property type="entry name" value="GDHRDH"/>
</dbReference>
<dbReference type="Gene3D" id="3.40.50.720">
    <property type="entry name" value="NAD(P)-binding Rossmann-like Domain"/>
    <property type="match status" value="1"/>
</dbReference>
<name>A0ABV6CDM5_9RHOB</name>
<feature type="domain" description="Ketoreductase" evidence="2">
    <location>
        <begin position="7"/>
        <end position="176"/>
    </location>
</feature>
<dbReference type="Pfam" id="PF13561">
    <property type="entry name" value="adh_short_C2"/>
    <property type="match status" value="1"/>
</dbReference>
<dbReference type="PANTHER" id="PTHR42760:SF40">
    <property type="entry name" value="3-OXOACYL-[ACYL-CARRIER-PROTEIN] REDUCTASE, CHLOROPLASTIC"/>
    <property type="match status" value="1"/>
</dbReference>
<dbReference type="EMBL" id="JBHLWQ010000004">
    <property type="protein sequence ID" value="MFC0198835.1"/>
    <property type="molecule type" value="Genomic_DNA"/>
</dbReference>
<reference evidence="3 4" key="1">
    <citation type="submission" date="2024-09" db="EMBL/GenBank/DDBJ databases">
        <authorList>
            <person name="Sun Q."/>
            <person name="Mori K."/>
        </authorList>
    </citation>
    <scope>NUCLEOTIDE SEQUENCE [LARGE SCALE GENOMIC DNA]</scope>
    <source>
        <strain evidence="3 4">CCM 7904</strain>
    </source>
</reference>